<gene>
    <name evidence="2" type="ORF">OVA965_LOCUS36658</name>
    <name evidence="3" type="ORF">TMI583_LOCUS37682</name>
</gene>
<dbReference type="Proteomes" id="UP000677228">
    <property type="component" value="Unassembled WGS sequence"/>
</dbReference>
<evidence type="ECO:0000256" key="1">
    <source>
        <dbReference type="SAM" id="MobiDB-lite"/>
    </source>
</evidence>
<feature type="compositionally biased region" description="Polar residues" evidence="1">
    <location>
        <begin position="60"/>
        <end position="74"/>
    </location>
</feature>
<evidence type="ECO:0000313" key="2">
    <source>
        <dbReference type="EMBL" id="CAF1494547.1"/>
    </source>
</evidence>
<name>A0A8S2FKN2_9BILA</name>
<evidence type="ECO:0000313" key="4">
    <source>
        <dbReference type="Proteomes" id="UP000677228"/>
    </source>
</evidence>
<dbReference type="EMBL" id="CAJOBA010055450">
    <property type="protein sequence ID" value="CAF4283664.1"/>
    <property type="molecule type" value="Genomic_DNA"/>
</dbReference>
<dbReference type="AlphaFoldDB" id="A0A8S2FKN2"/>
<reference evidence="2" key="1">
    <citation type="submission" date="2021-02" db="EMBL/GenBank/DDBJ databases">
        <authorList>
            <person name="Nowell W R."/>
        </authorList>
    </citation>
    <scope>NUCLEOTIDE SEQUENCE</scope>
</reference>
<accession>A0A8S2FKN2</accession>
<protein>
    <submittedName>
        <fullName evidence="2">Uncharacterized protein</fullName>
    </submittedName>
</protein>
<dbReference type="Proteomes" id="UP000682733">
    <property type="component" value="Unassembled WGS sequence"/>
</dbReference>
<organism evidence="2 4">
    <name type="scientific">Didymodactylos carnosus</name>
    <dbReference type="NCBI Taxonomy" id="1234261"/>
    <lineage>
        <taxon>Eukaryota</taxon>
        <taxon>Metazoa</taxon>
        <taxon>Spiralia</taxon>
        <taxon>Gnathifera</taxon>
        <taxon>Rotifera</taxon>
        <taxon>Eurotatoria</taxon>
        <taxon>Bdelloidea</taxon>
        <taxon>Philodinida</taxon>
        <taxon>Philodinidae</taxon>
        <taxon>Didymodactylos</taxon>
    </lineage>
</organism>
<sequence length="140" mass="16125">MEFEQWHSICKPMAVTSIESLPEASLSVIRYLLEQSENKITETNVEQIDEQDMDDDQKTTYRQQQELESGNNYRSNEEQRSNDNKLPSVALFTKFASNEHITTTQASLSVLAEDKMNELCRRILLISSPIITSAAFNRYN</sequence>
<feature type="non-terminal residue" evidence="2">
    <location>
        <position position="1"/>
    </location>
</feature>
<proteinExistence type="predicted"/>
<evidence type="ECO:0000313" key="3">
    <source>
        <dbReference type="EMBL" id="CAF4283664.1"/>
    </source>
</evidence>
<dbReference type="EMBL" id="CAJNOK010033469">
    <property type="protein sequence ID" value="CAF1494547.1"/>
    <property type="molecule type" value="Genomic_DNA"/>
</dbReference>
<comment type="caution">
    <text evidence="2">The sequence shown here is derived from an EMBL/GenBank/DDBJ whole genome shotgun (WGS) entry which is preliminary data.</text>
</comment>
<feature type="region of interest" description="Disordered" evidence="1">
    <location>
        <begin position="40"/>
        <end position="83"/>
    </location>
</feature>